<gene>
    <name evidence="1" type="ORF">LCGC14_2804750</name>
</gene>
<organism evidence="1">
    <name type="scientific">marine sediment metagenome</name>
    <dbReference type="NCBI Taxonomy" id="412755"/>
    <lineage>
        <taxon>unclassified sequences</taxon>
        <taxon>metagenomes</taxon>
        <taxon>ecological metagenomes</taxon>
    </lineage>
</organism>
<proteinExistence type="predicted"/>
<protein>
    <submittedName>
        <fullName evidence="1">Uncharacterized protein</fullName>
    </submittedName>
</protein>
<feature type="non-terminal residue" evidence="1">
    <location>
        <position position="409"/>
    </location>
</feature>
<feature type="non-terminal residue" evidence="1">
    <location>
        <position position="1"/>
    </location>
</feature>
<name>A0A0F8YLP1_9ZZZZ</name>
<dbReference type="EMBL" id="LAZR01052734">
    <property type="protein sequence ID" value="KKK82302.1"/>
    <property type="molecule type" value="Genomic_DNA"/>
</dbReference>
<sequence length="409" mass="47126">PYEGASNAMLPLIATDVDQLYAKFLQTVHAPKNIWSVSPRNERWIEAAKPMEDYLTMLDHSLLDMKSVNEKVFLEMTKLGTGIYKTGWRFEQRNVKQYDENGQLVDAVKRVAFPYVDHVRLIDFLLPGYAYSIDPDAQGGAWWIAERMEIRPEKLRGWADAEEPWLPGMDKEGIKDVLGFVERNQKDYDTTIRHQQYEKRAFTVTPTDEDFDRDRQTQTSVSTGDPLFRKITLWEIHARYETQKNQFNDVVITYHMPTRRILRAILNPYDHGKRPYEVVRYFPGDGFYGIGVCEQKEVFQDLQSDLFNFTMDNILLVNSRGIVAREGGNILPGEPVYPWKIWFTQGDVGDEFDSFAMADIYPSLPQTYELLNAIGERRTSIGDLQLGNLQSLPSRTPATTTQALLEEGA</sequence>
<comment type="caution">
    <text evidence="1">The sequence shown here is derived from an EMBL/GenBank/DDBJ whole genome shotgun (WGS) entry which is preliminary data.</text>
</comment>
<evidence type="ECO:0000313" key="1">
    <source>
        <dbReference type="EMBL" id="KKK82302.1"/>
    </source>
</evidence>
<accession>A0A0F8YLP1</accession>
<reference evidence="1" key="1">
    <citation type="journal article" date="2015" name="Nature">
        <title>Complex archaea that bridge the gap between prokaryotes and eukaryotes.</title>
        <authorList>
            <person name="Spang A."/>
            <person name="Saw J.H."/>
            <person name="Jorgensen S.L."/>
            <person name="Zaremba-Niedzwiedzka K."/>
            <person name="Martijn J."/>
            <person name="Lind A.E."/>
            <person name="van Eijk R."/>
            <person name="Schleper C."/>
            <person name="Guy L."/>
            <person name="Ettema T.J."/>
        </authorList>
    </citation>
    <scope>NUCLEOTIDE SEQUENCE</scope>
</reference>
<dbReference type="AlphaFoldDB" id="A0A0F8YLP1"/>